<name>A0A6C0K1Z7_9ZZZZ</name>
<dbReference type="PANTHER" id="PTHR43811">
    <property type="entry name" value="FKBP-TYPE PEPTIDYL-PROLYL CIS-TRANS ISOMERASE FKPA"/>
    <property type="match status" value="1"/>
</dbReference>
<reference evidence="6" key="1">
    <citation type="journal article" date="2020" name="Nature">
        <title>Giant virus diversity and host interactions through global metagenomics.</title>
        <authorList>
            <person name="Schulz F."/>
            <person name="Roux S."/>
            <person name="Paez-Espino D."/>
            <person name="Jungbluth S."/>
            <person name="Walsh D.A."/>
            <person name="Denef V.J."/>
            <person name="McMahon K.D."/>
            <person name="Konstantinidis K.T."/>
            <person name="Eloe-Fadrosh E.A."/>
            <person name="Kyrpides N.C."/>
            <person name="Woyke T."/>
        </authorList>
    </citation>
    <scope>NUCLEOTIDE SEQUENCE</scope>
    <source>
        <strain evidence="6">GVMAG-S-1101165-83</strain>
    </source>
</reference>
<dbReference type="InterPro" id="IPR046357">
    <property type="entry name" value="PPIase_dom_sf"/>
</dbReference>
<evidence type="ECO:0000313" key="6">
    <source>
        <dbReference type="EMBL" id="QHU10810.1"/>
    </source>
</evidence>
<dbReference type="Pfam" id="PF00254">
    <property type="entry name" value="FKBP_C"/>
    <property type="match status" value="1"/>
</dbReference>
<dbReference type="EC" id="5.2.1.8" evidence="2"/>
<comment type="catalytic activity">
    <reaction evidence="1">
        <text>[protein]-peptidylproline (omega=180) = [protein]-peptidylproline (omega=0)</text>
        <dbReference type="Rhea" id="RHEA:16237"/>
        <dbReference type="Rhea" id="RHEA-COMP:10747"/>
        <dbReference type="Rhea" id="RHEA-COMP:10748"/>
        <dbReference type="ChEBI" id="CHEBI:83833"/>
        <dbReference type="ChEBI" id="CHEBI:83834"/>
        <dbReference type="EC" id="5.2.1.8"/>
    </reaction>
</comment>
<dbReference type="InterPro" id="IPR001179">
    <property type="entry name" value="PPIase_FKBP_dom"/>
</dbReference>
<dbReference type="AlphaFoldDB" id="A0A6C0K1Z7"/>
<evidence type="ECO:0000256" key="1">
    <source>
        <dbReference type="ARBA" id="ARBA00000971"/>
    </source>
</evidence>
<keyword evidence="4" id="KW-0413">Isomerase</keyword>
<feature type="domain" description="PPIase FKBP-type" evidence="5">
    <location>
        <begin position="51"/>
        <end position="148"/>
    </location>
</feature>
<dbReference type="GO" id="GO:0003755">
    <property type="term" value="F:peptidyl-prolyl cis-trans isomerase activity"/>
    <property type="evidence" value="ECO:0007669"/>
    <property type="project" value="UniProtKB-KW"/>
</dbReference>
<evidence type="ECO:0000256" key="2">
    <source>
        <dbReference type="ARBA" id="ARBA00013194"/>
    </source>
</evidence>
<accession>A0A6C0K1Z7</accession>
<dbReference type="SUPFAM" id="SSF54534">
    <property type="entry name" value="FKBP-like"/>
    <property type="match status" value="1"/>
</dbReference>
<evidence type="ECO:0000256" key="4">
    <source>
        <dbReference type="ARBA" id="ARBA00023235"/>
    </source>
</evidence>
<dbReference type="EMBL" id="MN740771">
    <property type="protein sequence ID" value="QHU10810.1"/>
    <property type="molecule type" value="Genomic_DNA"/>
</dbReference>
<proteinExistence type="predicted"/>
<evidence type="ECO:0000259" key="5">
    <source>
        <dbReference type="PROSITE" id="PS50059"/>
    </source>
</evidence>
<dbReference type="PROSITE" id="PS50059">
    <property type="entry name" value="FKBP_PPIASE"/>
    <property type="match status" value="1"/>
</dbReference>
<keyword evidence="3" id="KW-0697">Rotamase</keyword>
<sequence>MPTFLQTSIFLGIIGIAAVLAVKNKEKFITTESGIKYKNIVTGKGAKAKLGDTVSMNYTLWLDNLNGKEQIDSSYDRKAPLQFVIGKGLVIAGWDEILQVDMTVGTKREVIIPPKLGYGENGIVNAEGVVFIPGNATLYFVMELVSIDEKP</sequence>
<dbReference type="PANTHER" id="PTHR43811:SF19">
    <property type="entry name" value="39 KDA FK506-BINDING NUCLEAR PROTEIN"/>
    <property type="match status" value="1"/>
</dbReference>
<protein>
    <recommendedName>
        <fullName evidence="2">peptidylprolyl isomerase</fullName>
        <ecNumber evidence="2">5.2.1.8</ecNumber>
    </recommendedName>
</protein>
<dbReference type="Gene3D" id="3.10.50.40">
    <property type="match status" value="1"/>
</dbReference>
<organism evidence="6">
    <name type="scientific">viral metagenome</name>
    <dbReference type="NCBI Taxonomy" id="1070528"/>
    <lineage>
        <taxon>unclassified sequences</taxon>
        <taxon>metagenomes</taxon>
        <taxon>organismal metagenomes</taxon>
    </lineage>
</organism>
<evidence type="ECO:0000256" key="3">
    <source>
        <dbReference type="ARBA" id="ARBA00023110"/>
    </source>
</evidence>